<dbReference type="InterPro" id="IPR016053">
    <property type="entry name" value="Haem_Oase-like"/>
</dbReference>
<comment type="similarity">
    <text evidence="2">Belongs to the heme oxygenase family.</text>
</comment>
<evidence type="ECO:0000256" key="4">
    <source>
        <dbReference type="ARBA" id="ARBA00022531"/>
    </source>
</evidence>
<keyword evidence="5" id="KW-0934">Plastid</keyword>
<proteinExistence type="inferred from homology"/>
<protein>
    <recommendedName>
        <fullName evidence="9">Inactive heme oxygenase 2, chloroplastic</fullName>
    </recommendedName>
</protein>
<dbReference type="SMR" id="A0A8T3AQ66"/>
<keyword evidence="4" id="KW-0602">Photosynthesis</keyword>
<keyword evidence="8" id="KW-1185">Reference proteome</keyword>
<sequence>MLQLLSFFTGGTKMVHCGSFPMPLPFKIPQSAKPYRFCSISSKKPYYFVCSSSSTTTTSSTISPVGGGGRKRVRNRKLNPGEKEGIVEEMRFVSMRLRKSDANEASATTATWQPSMEGFLNYLVDSKLVFETLERIVEDSTDVTYVYFRRTGLERSASLSKDLEWFKQQGFVIPQPSSPGTVYASYLADLAEKSAPSFLCHFYNIYFAHLYGGCEIGRQVCEKLLLGRKLEFYKWEGDTQKLLKNVRENLNKLGEHWPRIEKNKCLKEAAKSFKLSGQLVRLIILSNNQ</sequence>
<dbReference type="Pfam" id="PF01126">
    <property type="entry name" value="Heme_oxygenase"/>
    <property type="match status" value="1"/>
</dbReference>
<dbReference type="GO" id="GO:0004392">
    <property type="term" value="F:heme oxygenase (decyclizing) activity"/>
    <property type="evidence" value="ECO:0007669"/>
    <property type="project" value="InterPro"/>
</dbReference>
<dbReference type="EMBL" id="JAGYWB010000014">
    <property type="protein sequence ID" value="KAI0498533.1"/>
    <property type="molecule type" value="Genomic_DNA"/>
</dbReference>
<organism evidence="7 8">
    <name type="scientific">Dendrobium nobile</name>
    <name type="common">Orchid</name>
    <dbReference type="NCBI Taxonomy" id="94219"/>
    <lineage>
        <taxon>Eukaryota</taxon>
        <taxon>Viridiplantae</taxon>
        <taxon>Streptophyta</taxon>
        <taxon>Embryophyta</taxon>
        <taxon>Tracheophyta</taxon>
        <taxon>Spermatophyta</taxon>
        <taxon>Magnoliopsida</taxon>
        <taxon>Liliopsida</taxon>
        <taxon>Asparagales</taxon>
        <taxon>Orchidaceae</taxon>
        <taxon>Epidendroideae</taxon>
        <taxon>Malaxideae</taxon>
        <taxon>Dendrobiinae</taxon>
        <taxon>Dendrobium</taxon>
    </lineage>
</organism>
<keyword evidence="3" id="KW-0150">Chloroplast</keyword>
<dbReference type="PANTHER" id="PTHR35703:SF1">
    <property type="entry name" value="INACTIVE HEME OXYGENASE 2, CHLOROPLASTIC-RELATED"/>
    <property type="match status" value="1"/>
</dbReference>
<dbReference type="OrthoDB" id="652091at2759"/>
<comment type="caution">
    <text evidence="7">The sequence shown here is derived from an EMBL/GenBank/DDBJ whole genome shotgun (WGS) entry which is preliminary data.</text>
</comment>
<evidence type="ECO:0000256" key="5">
    <source>
        <dbReference type="ARBA" id="ARBA00022640"/>
    </source>
</evidence>
<dbReference type="GO" id="GO:0015979">
    <property type="term" value="P:photosynthesis"/>
    <property type="evidence" value="ECO:0007669"/>
    <property type="project" value="UniProtKB-KW"/>
</dbReference>
<dbReference type="GO" id="GO:0009507">
    <property type="term" value="C:chloroplast"/>
    <property type="evidence" value="ECO:0007669"/>
    <property type="project" value="UniProtKB-SubCell"/>
</dbReference>
<dbReference type="Gene3D" id="1.20.910.10">
    <property type="entry name" value="Heme oxygenase-like"/>
    <property type="match status" value="1"/>
</dbReference>
<dbReference type="InterPro" id="IPR016951">
    <property type="entry name" value="Haem_Oase_decyc_pln"/>
</dbReference>
<evidence type="ECO:0000256" key="3">
    <source>
        <dbReference type="ARBA" id="ARBA00022528"/>
    </source>
</evidence>
<evidence type="ECO:0000256" key="2">
    <source>
        <dbReference type="ARBA" id="ARBA00006134"/>
    </source>
</evidence>
<comment type="subcellular location">
    <subcellularLocation>
        <location evidence="1">Plastid</location>
        <location evidence="1">Chloroplast</location>
    </subcellularLocation>
</comment>
<accession>A0A8T3AQ66</accession>
<dbReference type="InterPro" id="IPR016084">
    <property type="entry name" value="Haem_Oase-like_multi-hlx"/>
</dbReference>
<evidence type="ECO:0000313" key="8">
    <source>
        <dbReference type="Proteomes" id="UP000829196"/>
    </source>
</evidence>
<evidence type="ECO:0000256" key="1">
    <source>
        <dbReference type="ARBA" id="ARBA00004229"/>
    </source>
</evidence>
<evidence type="ECO:0000256" key="6">
    <source>
        <dbReference type="ARBA" id="ARBA00022946"/>
    </source>
</evidence>
<dbReference type="Proteomes" id="UP000829196">
    <property type="component" value="Unassembled WGS sequence"/>
</dbReference>
<gene>
    <name evidence="7" type="ORF">KFK09_019421</name>
</gene>
<dbReference type="GO" id="GO:0006788">
    <property type="term" value="P:heme oxidation"/>
    <property type="evidence" value="ECO:0007669"/>
    <property type="project" value="InterPro"/>
</dbReference>
<evidence type="ECO:0008006" key="9">
    <source>
        <dbReference type="Google" id="ProtNLM"/>
    </source>
</evidence>
<dbReference type="PANTHER" id="PTHR35703">
    <property type="entry name" value="HEME OXYGENASE 1, CHLOROPLASTIC-RELATED"/>
    <property type="match status" value="1"/>
</dbReference>
<name>A0A8T3AQ66_DENNO</name>
<keyword evidence="6" id="KW-0809">Transit peptide</keyword>
<dbReference type="SUPFAM" id="SSF48613">
    <property type="entry name" value="Heme oxygenase-like"/>
    <property type="match status" value="1"/>
</dbReference>
<dbReference type="GO" id="GO:0010024">
    <property type="term" value="P:phytochromobilin biosynthetic process"/>
    <property type="evidence" value="ECO:0007669"/>
    <property type="project" value="TreeGrafter"/>
</dbReference>
<dbReference type="CDD" id="cd19165">
    <property type="entry name" value="HemeO"/>
    <property type="match status" value="1"/>
</dbReference>
<dbReference type="InterPro" id="IPR002051">
    <property type="entry name" value="Haem_Oase"/>
</dbReference>
<evidence type="ECO:0000313" key="7">
    <source>
        <dbReference type="EMBL" id="KAI0498533.1"/>
    </source>
</evidence>
<dbReference type="AlphaFoldDB" id="A0A8T3AQ66"/>
<reference evidence="7" key="1">
    <citation type="journal article" date="2022" name="Front. Genet.">
        <title>Chromosome-Scale Assembly of the Dendrobium nobile Genome Provides Insights Into the Molecular Mechanism of the Biosynthesis of the Medicinal Active Ingredient of Dendrobium.</title>
        <authorList>
            <person name="Xu Q."/>
            <person name="Niu S.-C."/>
            <person name="Li K.-L."/>
            <person name="Zheng P.-J."/>
            <person name="Zhang X.-J."/>
            <person name="Jia Y."/>
            <person name="Liu Y."/>
            <person name="Niu Y.-X."/>
            <person name="Yu L.-H."/>
            <person name="Chen D.-F."/>
            <person name="Zhang G.-Q."/>
        </authorList>
    </citation>
    <scope>NUCLEOTIDE SEQUENCE</scope>
    <source>
        <tissue evidence="7">Leaf</tissue>
    </source>
</reference>